<evidence type="ECO:0000313" key="2">
    <source>
        <dbReference type="Proteomes" id="UP000051565"/>
    </source>
</evidence>
<proteinExistence type="predicted"/>
<accession>A0A0R2K3K6</accession>
<keyword evidence="2" id="KW-1185">Reference proteome</keyword>
<name>A0A0R2K3K6_9LACO</name>
<dbReference type="EMBL" id="JQBT01000005">
    <property type="protein sequence ID" value="KRN80685.1"/>
    <property type="molecule type" value="Genomic_DNA"/>
</dbReference>
<dbReference type="PATRIC" id="fig|1122148.6.peg.1272"/>
<protein>
    <submittedName>
        <fullName evidence="1">Uncharacterized protein</fullName>
    </submittedName>
</protein>
<sequence>MKIMKRINIEFPKPGTSIEKTIPVTEGQIQVELITLNNQGPDGYALEIKFLDGTSEDFPERNTTEFLDGFNSSLELSNGDLLIAKAPK</sequence>
<gene>
    <name evidence="1" type="ORF">IV52_GL001241</name>
</gene>
<evidence type="ECO:0000313" key="1">
    <source>
        <dbReference type="EMBL" id="KRN80685.1"/>
    </source>
</evidence>
<organism evidence="1 2">
    <name type="scientific">Fructilactobacillus lindneri DSM 20690 = JCM 11027</name>
    <dbReference type="NCBI Taxonomy" id="1122148"/>
    <lineage>
        <taxon>Bacteria</taxon>
        <taxon>Bacillati</taxon>
        <taxon>Bacillota</taxon>
        <taxon>Bacilli</taxon>
        <taxon>Lactobacillales</taxon>
        <taxon>Lactobacillaceae</taxon>
        <taxon>Fructilactobacillus</taxon>
    </lineage>
</organism>
<dbReference type="AlphaFoldDB" id="A0A0R2K3K6"/>
<reference evidence="1 2" key="1">
    <citation type="journal article" date="2015" name="Genome Announc.">
        <title>Expanding the biotechnology potential of lactobacilli through comparative genomics of 213 strains and associated genera.</title>
        <authorList>
            <person name="Sun Z."/>
            <person name="Harris H.M."/>
            <person name="McCann A."/>
            <person name="Guo C."/>
            <person name="Argimon S."/>
            <person name="Zhang W."/>
            <person name="Yang X."/>
            <person name="Jeffery I.B."/>
            <person name="Cooney J.C."/>
            <person name="Kagawa T.F."/>
            <person name="Liu W."/>
            <person name="Song Y."/>
            <person name="Salvetti E."/>
            <person name="Wrobel A."/>
            <person name="Rasinkangas P."/>
            <person name="Parkhill J."/>
            <person name="Rea M.C."/>
            <person name="O'Sullivan O."/>
            <person name="Ritari J."/>
            <person name="Douillard F.P."/>
            <person name="Paul Ross R."/>
            <person name="Yang R."/>
            <person name="Briner A.E."/>
            <person name="Felis G.E."/>
            <person name="de Vos W.M."/>
            <person name="Barrangou R."/>
            <person name="Klaenhammer T.R."/>
            <person name="Caufield P.W."/>
            <person name="Cui Y."/>
            <person name="Zhang H."/>
            <person name="O'Toole P.W."/>
        </authorList>
    </citation>
    <scope>NUCLEOTIDE SEQUENCE [LARGE SCALE GENOMIC DNA]</scope>
    <source>
        <strain evidence="1 2">DSM 20690</strain>
    </source>
</reference>
<dbReference type="Proteomes" id="UP000051565">
    <property type="component" value="Unassembled WGS sequence"/>
</dbReference>
<comment type="caution">
    <text evidence="1">The sequence shown here is derived from an EMBL/GenBank/DDBJ whole genome shotgun (WGS) entry which is preliminary data.</text>
</comment>